<dbReference type="InterPro" id="IPR028082">
    <property type="entry name" value="Peripla_BP_I"/>
</dbReference>
<name>A0ABW0PP68_9HYPH</name>
<dbReference type="Gene3D" id="3.40.50.2300">
    <property type="match status" value="2"/>
</dbReference>
<feature type="domain" description="Periplasmic binding protein" evidence="4">
    <location>
        <begin position="24"/>
        <end position="268"/>
    </location>
</feature>
<dbReference type="CDD" id="cd01536">
    <property type="entry name" value="PBP1_ABC_sugar_binding-like"/>
    <property type="match status" value="1"/>
</dbReference>
<accession>A0ABW0PP68</accession>
<evidence type="ECO:0000259" key="4">
    <source>
        <dbReference type="Pfam" id="PF13407"/>
    </source>
</evidence>
<evidence type="ECO:0000313" key="5">
    <source>
        <dbReference type="EMBL" id="MFC5514446.1"/>
    </source>
</evidence>
<keyword evidence="3" id="KW-0732">Signal</keyword>
<protein>
    <submittedName>
        <fullName evidence="5">Sugar ABC transporter substrate-binding protein</fullName>
    </submittedName>
</protein>
<dbReference type="InterPro" id="IPR025997">
    <property type="entry name" value="SBP_2_dom"/>
</dbReference>
<reference evidence="6" key="1">
    <citation type="journal article" date="2019" name="Int. J. Syst. Evol. Microbiol.">
        <title>The Global Catalogue of Microorganisms (GCM) 10K type strain sequencing project: providing services to taxonomists for standard genome sequencing and annotation.</title>
        <authorList>
            <consortium name="The Broad Institute Genomics Platform"/>
            <consortium name="The Broad Institute Genome Sequencing Center for Infectious Disease"/>
            <person name="Wu L."/>
            <person name="Ma J."/>
        </authorList>
    </citation>
    <scope>NUCLEOTIDE SEQUENCE [LARGE SCALE GENOMIC DNA]</scope>
    <source>
        <strain evidence="6">KACC 12633</strain>
    </source>
</reference>
<comment type="subcellular location">
    <subcellularLocation>
        <location evidence="1">Cell envelope</location>
    </subcellularLocation>
</comment>
<comment type="caution">
    <text evidence="5">The sequence shown here is derived from an EMBL/GenBank/DDBJ whole genome shotgun (WGS) entry which is preliminary data.</text>
</comment>
<proteinExistence type="inferred from homology"/>
<evidence type="ECO:0000256" key="1">
    <source>
        <dbReference type="ARBA" id="ARBA00004196"/>
    </source>
</evidence>
<keyword evidence="6" id="KW-1185">Reference proteome</keyword>
<sequence length="308" mass="33122">MASGLAHAEDVRTIKIAFSVDVLDDTQNAATQAMHKRVDELNASRKDVKIEFDVYDAQGSVDKQISDVQTALIKQPNVLIFSAVDSVGSLPAMQAAKDAGVPILDRRPTSPVSDLTTVAFYSSDENRYSKATTEWIKGYLKAHPDSVLKIGAIYGAPAQTAQLLRIDAIKALAAEMPDRIQFVAEGYGNWLTATAQNLSQDWLLAYPDINYIATANDIMALGVSNTLISAGRKDILVSGYDLTPDGVQRVKDGTQSLTIGTSIADNGKTIDVALGIVDGSFKDKTYYLDPVYAVDAGNVDDFLAGKIK</sequence>
<dbReference type="RefSeq" id="WP_266342481.1">
    <property type="nucleotide sequence ID" value="NZ_JAPKNH010000002.1"/>
</dbReference>
<comment type="similarity">
    <text evidence="2">Belongs to the bacterial solute-binding protein 2 family.</text>
</comment>
<dbReference type="SUPFAM" id="SSF53822">
    <property type="entry name" value="Periplasmic binding protein-like I"/>
    <property type="match status" value="1"/>
</dbReference>
<dbReference type="Proteomes" id="UP001596150">
    <property type="component" value="Unassembled WGS sequence"/>
</dbReference>
<dbReference type="PANTHER" id="PTHR46847:SF1">
    <property type="entry name" value="D-ALLOSE-BINDING PERIPLASMIC PROTEIN-RELATED"/>
    <property type="match status" value="1"/>
</dbReference>
<evidence type="ECO:0000256" key="3">
    <source>
        <dbReference type="ARBA" id="ARBA00022729"/>
    </source>
</evidence>
<organism evidence="5 6">
    <name type="scientific">Kaistia terrae</name>
    <dbReference type="NCBI Taxonomy" id="537017"/>
    <lineage>
        <taxon>Bacteria</taxon>
        <taxon>Pseudomonadati</taxon>
        <taxon>Pseudomonadota</taxon>
        <taxon>Alphaproteobacteria</taxon>
        <taxon>Hyphomicrobiales</taxon>
        <taxon>Kaistiaceae</taxon>
        <taxon>Kaistia</taxon>
    </lineage>
</organism>
<gene>
    <name evidence="5" type="ORF">ACFPP9_01595</name>
</gene>
<dbReference type="PANTHER" id="PTHR46847">
    <property type="entry name" value="D-ALLOSE-BINDING PERIPLASMIC PROTEIN-RELATED"/>
    <property type="match status" value="1"/>
</dbReference>
<dbReference type="Pfam" id="PF13407">
    <property type="entry name" value="Peripla_BP_4"/>
    <property type="match status" value="1"/>
</dbReference>
<evidence type="ECO:0000256" key="2">
    <source>
        <dbReference type="ARBA" id="ARBA00007639"/>
    </source>
</evidence>
<dbReference type="EMBL" id="JBHSML010000002">
    <property type="protein sequence ID" value="MFC5514446.1"/>
    <property type="molecule type" value="Genomic_DNA"/>
</dbReference>
<evidence type="ECO:0000313" key="6">
    <source>
        <dbReference type="Proteomes" id="UP001596150"/>
    </source>
</evidence>